<proteinExistence type="inferred from homology"/>
<evidence type="ECO:0000313" key="7">
    <source>
        <dbReference type="Proteomes" id="UP000027446"/>
    </source>
</evidence>
<dbReference type="SUPFAM" id="SSF53850">
    <property type="entry name" value="Periplasmic binding protein-like II"/>
    <property type="match status" value="1"/>
</dbReference>
<dbReference type="InterPro" id="IPR036388">
    <property type="entry name" value="WH-like_DNA-bd_sf"/>
</dbReference>
<dbReference type="GO" id="GO:0006351">
    <property type="term" value="P:DNA-templated transcription"/>
    <property type="evidence" value="ECO:0007669"/>
    <property type="project" value="TreeGrafter"/>
</dbReference>
<dbReference type="eggNOG" id="COG0583">
    <property type="taxonomic scope" value="Bacteria"/>
</dbReference>
<keyword evidence="4" id="KW-0804">Transcription</keyword>
<keyword evidence="7" id="KW-1185">Reference proteome</keyword>
<dbReference type="STRING" id="1280949.HAD_04075"/>
<organism evidence="6 7">
    <name type="scientific">Hyphomonas adhaerens MHS-3</name>
    <dbReference type="NCBI Taxonomy" id="1280949"/>
    <lineage>
        <taxon>Bacteria</taxon>
        <taxon>Pseudomonadati</taxon>
        <taxon>Pseudomonadota</taxon>
        <taxon>Alphaproteobacteria</taxon>
        <taxon>Hyphomonadales</taxon>
        <taxon>Hyphomonadaceae</taxon>
        <taxon>Hyphomonas</taxon>
    </lineage>
</organism>
<evidence type="ECO:0000259" key="5">
    <source>
        <dbReference type="PROSITE" id="PS50931"/>
    </source>
</evidence>
<evidence type="ECO:0000256" key="3">
    <source>
        <dbReference type="ARBA" id="ARBA00023125"/>
    </source>
</evidence>
<protein>
    <submittedName>
        <fullName evidence="6">LysR family transcriptional regulator</fullName>
    </submittedName>
</protein>
<dbReference type="GO" id="GO:0003700">
    <property type="term" value="F:DNA-binding transcription factor activity"/>
    <property type="evidence" value="ECO:0007669"/>
    <property type="project" value="InterPro"/>
</dbReference>
<gene>
    <name evidence="6" type="ORF">HAD_04075</name>
</gene>
<dbReference type="PATRIC" id="fig|1280949.3.peg.835"/>
<evidence type="ECO:0000256" key="2">
    <source>
        <dbReference type="ARBA" id="ARBA00023015"/>
    </source>
</evidence>
<keyword evidence="2" id="KW-0805">Transcription regulation</keyword>
<dbReference type="PROSITE" id="PS50931">
    <property type="entry name" value="HTH_LYSR"/>
    <property type="match status" value="1"/>
</dbReference>
<dbReference type="PANTHER" id="PTHR30537:SF3">
    <property type="entry name" value="TRANSCRIPTIONAL REGULATORY PROTEIN"/>
    <property type="match status" value="1"/>
</dbReference>
<comment type="similarity">
    <text evidence="1">Belongs to the LysR transcriptional regulatory family.</text>
</comment>
<dbReference type="InterPro" id="IPR000847">
    <property type="entry name" value="LysR_HTH_N"/>
</dbReference>
<dbReference type="AlphaFoldDB" id="A0A069E457"/>
<dbReference type="Pfam" id="PF00126">
    <property type="entry name" value="HTH_1"/>
    <property type="match status" value="1"/>
</dbReference>
<dbReference type="GO" id="GO:0043565">
    <property type="term" value="F:sequence-specific DNA binding"/>
    <property type="evidence" value="ECO:0007669"/>
    <property type="project" value="TreeGrafter"/>
</dbReference>
<name>A0A069E457_9PROT</name>
<dbReference type="InterPro" id="IPR036390">
    <property type="entry name" value="WH_DNA-bd_sf"/>
</dbReference>
<feature type="domain" description="HTH lysR-type" evidence="5">
    <location>
        <begin position="37"/>
        <end position="95"/>
    </location>
</feature>
<dbReference type="Proteomes" id="UP000027446">
    <property type="component" value="Unassembled WGS sequence"/>
</dbReference>
<keyword evidence="3" id="KW-0238">DNA-binding</keyword>
<dbReference type="InterPro" id="IPR005119">
    <property type="entry name" value="LysR_subst-bd"/>
</dbReference>
<dbReference type="Gene3D" id="3.40.190.290">
    <property type="match status" value="1"/>
</dbReference>
<dbReference type="Gene3D" id="1.10.10.10">
    <property type="entry name" value="Winged helix-like DNA-binding domain superfamily/Winged helix DNA-binding domain"/>
    <property type="match status" value="1"/>
</dbReference>
<comment type="caution">
    <text evidence="6">The sequence shown here is derived from an EMBL/GenBank/DDBJ whole genome shotgun (WGS) entry which is preliminary data.</text>
</comment>
<accession>A0A069E457</accession>
<dbReference type="SUPFAM" id="SSF46785">
    <property type="entry name" value="Winged helix' DNA-binding domain"/>
    <property type="match status" value="1"/>
</dbReference>
<reference evidence="6 7" key="1">
    <citation type="journal article" date="2014" name="Antonie Van Leeuwenhoek">
        <title>Hyphomonas beringensis sp. nov. and Hyphomonas chukchiensis sp. nov., isolated from surface seawater of the Bering Sea and Chukchi Sea.</title>
        <authorList>
            <person name="Li C."/>
            <person name="Lai Q."/>
            <person name="Li G."/>
            <person name="Dong C."/>
            <person name="Wang J."/>
            <person name="Liao Y."/>
            <person name="Shao Z."/>
        </authorList>
    </citation>
    <scope>NUCLEOTIDE SEQUENCE [LARGE SCALE GENOMIC DNA]</scope>
    <source>
        <strain evidence="6 7">MHS-3</strain>
    </source>
</reference>
<evidence type="ECO:0000256" key="4">
    <source>
        <dbReference type="ARBA" id="ARBA00023163"/>
    </source>
</evidence>
<dbReference type="RefSeq" id="WP_084331761.1">
    <property type="nucleotide sequence ID" value="NZ_ARYH01000001.1"/>
</dbReference>
<dbReference type="OrthoDB" id="9798121at2"/>
<dbReference type="InterPro" id="IPR058163">
    <property type="entry name" value="LysR-type_TF_proteobact-type"/>
</dbReference>
<evidence type="ECO:0000313" key="6">
    <source>
        <dbReference type="EMBL" id="KCZ84828.1"/>
    </source>
</evidence>
<sequence>MERLLCVCLTKVVAPRAKENCDNFYIRYTKLVEPLPLSWDHCRSFLGVWRTGSLSAAARADGLTQPTVARHISQLEAALGGGALFIRSPHGLSPTDLAGTLIPHALTMEAAVAAMVRSASGADGEIAGTVRLSASQIIGVEVLPPILARIGAAHPSITFELVATNETSDLLRRDADIAVRMVRPAQGALVAQKAGDIQLAMYAHKDYLARRGQPDTIDALTDHAIVGFDRQTAGIDALQNIGMPLTRQMFSFRTDNDLAQLAAIRAGFGVGICQTSLARPDPNLIRLFPEEMSFALETWITMHEDLRGNRRMRLVFDHLVADMTAYAKASLGLH</sequence>
<evidence type="ECO:0000256" key="1">
    <source>
        <dbReference type="ARBA" id="ARBA00009437"/>
    </source>
</evidence>
<dbReference type="EMBL" id="ARYH01000001">
    <property type="protein sequence ID" value="KCZ84828.1"/>
    <property type="molecule type" value="Genomic_DNA"/>
</dbReference>
<dbReference type="Pfam" id="PF03466">
    <property type="entry name" value="LysR_substrate"/>
    <property type="match status" value="1"/>
</dbReference>
<dbReference type="PANTHER" id="PTHR30537">
    <property type="entry name" value="HTH-TYPE TRANSCRIPTIONAL REGULATOR"/>
    <property type="match status" value="1"/>
</dbReference>